<feature type="transmembrane region" description="Helical" evidence="1">
    <location>
        <begin position="913"/>
        <end position="933"/>
    </location>
</feature>
<dbReference type="InterPro" id="IPR027463">
    <property type="entry name" value="AcrB_DN_DC_subdom"/>
</dbReference>
<feature type="transmembrane region" description="Helical" evidence="1">
    <location>
        <begin position="341"/>
        <end position="360"/>
    </location>
</feature>
<dbReference type="Gene3D" id="1.20.1640.10">
    <property type="entry name" value="Multidrug efflux transporter AcrB transmembrane domain"/>
    <property type="match status" value="2"/>
</dbReference>
<dbReference type="SUPFAM" id="SSF82693">
    <property type="entry name" value="Multidrug efflux transporter AcrB pore domain, PN1, PN2, PC1 and PC2 subdomains"/>
    <property type="match status" value="3"/>
</dbReference>
<keyword evidence="3" id="KW-1185">Reference proteome</keyword>
<name>A0ABS3Q4S4_9GAMM</name>
<dbReference type="Pfam" id="PF00873">
    <property type="entry name" value="ACR_tran"/>
    <property type="match status" value="1"/>
</dbReference>
<dbReference type="Gene3D" id="3.30.70.1320">
    <property type="entry name" value="Multidrug efflux transporter AcrB pore domain like"/>
    <property type="match status" value="1"/>
</dbReference>
<feature type="transmembrane region" description="Helical" evidence="1">
    <location>
        <begin position="529"/>
        <end position="548"/>
    </location>
</feature>
<evidence type="ECO:0000313" key="3">
    <source>
        <dbReference type="Proteomes" id="UP000664835"/>
    </source>
</evidence>
<feature type="transmembrane region" description="Helical" evidence="1">
    <location>
        <begin position="367"/>
        <end position="385"/>
    </location>
</feature>
<dbReference type="PANTHER" id="PTHR32063:SF18">
    <property type="entry name" value="CATION EFFLUX SYSTEM PROTEIN"/>
    <property type="match status" value="1"/>
</dbReference>
<dbReference type="Proteomes" id="UP000664835">
    <property type="component" value="Unassembled WGS sequence"/>
</dbReference>
<dbReference type="PANTHER" id="PTHR32063">
    <property type="match status" value="1"/>
</dbReference>
<dbReference type="RefSeq" id="WP_208149246.1">
    <property type="nucleotide sequence ID" value="NZ_JAGETV010000010.1"/>
</dbReference>
<gene>
    <name evidence="2" type="ORF">J3998_07060</name>
</gene>
<feature type="transmembrane region" description="Helical" evidence="1">
    <location>
        <begin position="988"/>
        <end position="1011"/>
    </location>
</feature>
<dbReference type="SUPFAM" id="SSF82866">
    <property type="entry name" value="Multidrug efflux transporter AcrB transmembrane domain"/>
    <property type="match status" value="2"/>
</dbReference>
<keyword evidence="1" id="KW-0812">Transmembrane</keyword>
<feature type="transmembrane region" description="Helical" evidence="1">
    <location>
        <begin position="469"/>
        <end position="488"/>
    </location>
</feature>
<dbReference type="PROSITE" id="PS00430">
    <property type="entry name" value="TONB_DEPENDENT_REC_1"/>
    <property type="match status" value="1"/>
</dbReference>
<feature type="transmembrane region" description="Helical" evidence="1">
    <location>
        <begin position="863"/>
        <end position="880"/>
    </location>
</feature>
<reference evidence="2 3" key="1">
    <citation type="submission" date="2021-03" db="EMBL/GenBank/DDBJ databases">
        <title>Thiomicrorhabdus sp.nov.,novel sulfur-oxidizing bacteria isolated from coastal sediment.</title>
        <authorList>
            <person name="Liu X."/>
        </authorList>
    </citation>
    <scope>NUCLEOTIDE SEQUENCE [LARGE SCALE GENOMIC DNA]</scope>
    <source>
        <strain evidence="2 3">6S2-11</strain>
    </source>
</reference>
<dbReference type="Gene3D" id="3.30.70.1430">
    <property type="entry name" value="Multidrug efflux transporter AcrB pore domain"/>
    <property type="match status" value="2"/>
</dbReference>
<feature type="transmembrane region" description="Helical" evidence="1">
    <location>
        <begin position="20"/>
        <end position="38"/>
    </location>
</feature>
<keyword evidence="1" id="KW-1133">Transmembrane helix</keyword>
<evidence type="ECO:0000256" key="1">
    <source>
        <dbReference type="SAM" id="Phobius"/>
    </source>
</evidence>
<comment type="caution">
    <text evidence="2">The sequence shown here is derived from an EMBL/GenBank/DDBJ whole genome shotgun (WGS) entry which is preliminary data.</text>
</comment>
<feature type="transmembrane region" description="Helical" evidence="1">
    <location>
        <begin position="962"/>
        <end position="982"/>
    </location>
</feature>
<organism evidence="2 3">
    <name type="scientific">Thiomicrorhabdus marina</name>
    <dbReference type="NCBI Taxonomy" id="2818442"/>
    <lineage>
        <taxon>Bacteria</taxon>
        <taxon>Pseudomonadati</taxon>
        <taxon>Pseudomonadota</taxon>
        <taxon>Gammaproteobacteria</taxon>
        <taxon>Thiotrichales</taxon>
        <taxon>Piscirickettsiaceae</taxon>
        <taxon>Thiomicrorhabdus</taxon>
    </lineage>
</organism>
<feature type="transmembrane region" description="Helical" evidence="1">
    <location>
        <begin position="887"/>
        <end position="907"/>
    </location>
</feature>
<feature type="transmembrane region" description="Helical" evidence="1">
    <location>
        <begin position="397"/>
        <end position="418"/>
    </location>
</feature>
<dbReference type="Gene3D" id="3.30.2090.10">
    <property type="entry name" value="Multidrug efflux transporter AcrB TolC docking domain, DN and DC subdomains"/>
    <property type="match status" value="2"/>
</dbReference>
<dbReference type="SUPFAM" id="SSF82714">
    <property type="entry name" value="Multidrug efflux transporter AcrB TolC docking domain, DN and DC subdomains"/>
    <property type="match status" value="2"/>
</dbReference>
<dbReference type="EMBL" id="JAGETV010000010">
    <property type="protein sequence ID" value="MBO1927335.1"/>
    <property type="molecule type" value="Genomic_DNA"/>
</dbReference>
<evidence type="ECO:0000313" key="2">
    <source>
        <dbReference type="EMBL" id="MBO1927335.1"/>
    </source>
</evidence>
<dbReference type="Gene3D" id="3.30.70.1440">
    <property type="entry name" value="Multidrug efflux transporter AcrB pore domain"/>
    <property type="match status" value="1"/>
</dbReference>
<dbReference type="InterPro" id="IPR001036">
    <property type="entry name" value="Acrflvin-R"/>
</dbReference>
<dbReference type="InterPro" id="IPR010916">
    <property type="entry name" value="TonB_box_CS"/>
</dbReference>
<accession>A0ABS3Q4S4</accession>
<dbReference type="PRINTS" id="PR00702">
    <property type="entry name" value="ACRIFLAVINRP"/>
</dbReference>
<feature type="transmembrane region" description="Helical" evidence="1">
    <location>
        <begin position="430"/>
        <end position="457"/>
    </location>
</feature>
<sequence length="1020" mass="112327">MSSQKWNLSALAVRQQSVTLYFIIVVALAGIYAFMQMGRAEDPSFELNTMVVSATWPGATAQEMQEQVADPMEKELEQIAFFDRVETKSRPGRTDLLVLFAQGTPSGMSQDLYYQVRKRLGDLASRLPQGVQGPFFNDDFEDVYFTLYSLTAPDWPHRDLVQVAETMSVALKRVAGVKKVSLIGEQPSKIYIDFDTKKLANMALDLSDLQQQISAHLQKTSGGFIESSGPRVYLRTPDSSRSMSAQQIAVLPIRVGEHTIALSEIAKVQQGYQQPADYIVRDKGEQALLVGVVMAAGVDGLELEKRLIEFEKDYVHQLPAGVVLDKVTNQADAIHGAVSTFQLKFVSALGVVLLVSLLALGLRAGLIVALAVPLTLAMTFVFMYLNDLNFDRISLGALIISLGLLVDDAIIAIEMMLVKMAEGMEKAKSAAYAWSVTAAPMLIGTLVTVVGFLPIGLAQSRVGDYAGGIFWVLGMTLIASWLVAVYFTPYLGVKLLPKVSHPHQEMYNSRFYLSLRSLVKSCVRFKKSVVLLTVLIFVLAAMGMKNVVEKQFFPSSDRPELMIDIAMPEGTAMQATDAVAKRVENLIKDYPQVKSLSTYVGQGAPRFFLALNPELPNPAFAKIIVVTHGKEERDALQAQLQQQIYQGLFPEARVRVHPLLFGPPVPWPVTFRVVGPDPEQLRNIAEQLRLLMAKQDFTIDPHLQWGQRSLVMRLQFDADRLLQLGMTQQQVMSQLDAQLQGAIAGQVRQANRTVEVMLRADAESRMDLGNLDNIMIRTPSATVPLSHLAGVQPQYEDMLLDRRNRELFLAVNSEVVPGMQPPVATQKILDLMEPLKADLPHGYRIDVGGSVEESAIAEGSIQAMMPLMLLAITFLLMIFVRSFSSMFMVLFTAPLGLIGAVAALVLFQQPFGFVANLGLIGLAGILMRNTLILTGQIDDNKRQGMNDYTALVDATIRRARPVLLTAIAAMLAFIPLTTSTFWGPMAYVLIGGIGVGTLLTLLFLPALYALWFKVNVEKVA</sequence>
<keyword evidence="1" id="KW-0472">Membrane</keyword>
<protein>
    <submittedName>
        <fullName evidence="2">Efflux RND transporter permease subunit</fullName>
    </submittedName>
</protein>
<proteinExistence type="predicted"/>